<comment type="caution">
    <text evidence="3">The sequence shown here is derived from an EMBL/GenBank/DDBJ whole genome shotgun (WGS) entry which is preliminary data.</text>
</comment>
<dbReference type="InterPro" id="IPR045579">
    <property type="entry name" value="AGK_C"/>
</dbReference>
<proteinExistence type="predicted"/>
<keyword evidence="3" id="KW-0418">Kinase</keyword>
<evidence type="ECO:0000256" key="1">
    <source>
        <dbReference type="SAM" id="MobiDB-lite"/>
    </source>
</evidence>
<feature type="domain" description="Acylglycerol kinase C-terminal" evidence="2">
    <location>
        <begin position="24"/>
        <end position="138"/>
    </location>
</feature>
<dbReference type="EMBL" id="MRZV01000568">
    <property type="protein sequence ID" value="PIK47642.1"/>
    <property type="molecule type" value="Genomic_DNA"/>
</dbReference>
<organism evidence="3 4">
    <name type="scientific">Stichopus japonicus</name>
    <name type="common">Sea cucumber</name>
    <dbReference type="NCBI Taxonomy" id="307972"/>
    <lineage>
        <taxon>Eukaryota</taxon>
        <taxon>Metazoa</taxon>
        <taxon>Echinodermata</taxon>
        <taxon>Eleutherozoa</taxon>
        <taxon>Echinozoa</taxon>
        <taxon>Holothuroidea</taxon>
        <taxon>Aspidochirotacea</taxon>
        <taxon>Aspidochirotida</taxon>
        <taxon>Stichopodidae</taxon>
        <taxon>Apostichopus</taxon>
    </lineage>
</organism>
<dbReference type="GO" id="GO:0016301">
    <property type="term" value="F:kinase activity"/>
    <property type="evidence" value="ECO:0007669"/>
    <property type="project" value="UniProtKB-KW"/>
</dbReference>
<sequence>MVITSSIFDAEKPSEEEESDIVVPRLEKASKTTELVLSTNQLQEKDGKKFLSLTSGPEELFRVDFITEGWRRLNSHDMESCKLSFEKEIVGDVDIYPDISKDDTEWYTIDSERFEAGPVSVTLLPNKLKFFYQPRNSESESSNLEIQR</sequence>
<dbReference type="STRING" id="307972.A0A2G8KI22"/>
<dbReference type="UniPathway" id="UPA00230"/>
<keyword evidence="3" id="KW-0808">Transferase</keyword>
<evidence type="ECO:0000259" key="2">
    <source>
        <dbReference type="Pfam" id="PF19712"/>
    </source>
</evidence>
<evidence type="ECO:0000313" key="4">
    <source>
        <dbReference type="Proteomes" id="UP000230750"/>
    </source>
</evidence>
<feature type="region of interest" description="Disordered" evidence="1">
    <location>
        <begin position="1"/>
        <end position="21"/>
    </location>
</feature>
<dbReference type="AlphaFoldDB" id="A0A2G8KI22"/>
<evidence type="ECO:0000313" key="3">
    <source>
        <dbReference type="EMBL" id="PIK47642.1"/>
    </source>
</evidence>
<dbReference type="Proteomes" id="UP000230750">
    <property type="component" value="Unassembled WGS sequence"/>
</dbReference>
<reference evidence="3" key="1">
    <citation type="journal article" date="2017" name="PLoS Biol.">
        <title>The sea cucumber genome provides insights into morphological evolution and visceral regeneration.</title>
        <authorList>
            <person name="Zhang X."/>
            <person name="Sun L."/>
            <person name="Yuan J."/>
            <person name="Sun Y."/>
            <person name="Gao Y."/>
            <person name="Zhang L."/>
            <person name="Li S."/>
            <person name="Dai H."/>
            <person name="Hamel J.F."/>
            <person name="Liu C."/>
            <person name="Yu Y."/>
            <person name="Liu S."/>
            <person name="Lin W."/>
            <person name="Guo K."/>
            <person name="Jin S."/>
            <person name="Xu P."/>
            <person name="Storey K.B."/>
            <person name="Huan P."/>
            <person name="Zhang T."/>
            <person name="Zhou Y."/>
            <person name="Zhang J."/>
            <person name="Lin C."/>
            <person name="Li X."/>
            <person name="Xing L."/>
            <person name="Huo D."/>
            <person name="Sun M."/>
            <person name="Wang L."/>
            <person name="Mercier A."/>
            <person name="Li F."/>
            <person name="Yang H."/>
            <person name="Xiang J."/>
        </authorList>
    </citation>
    <scope>NUCLEOTIDE SEQUENCE [LARGE SCALE GENOMIC DNA]</scope>
    <source>
        <strain evidence="3">Shaxun</strain>
        <tissue evidence="3">Muscle</tissue>
    </source>
</reference>
<dbReference type="Pfam" id="PF19712">
    <property type="entry name" value="AGK_C"/>
    <property type="match status" value="1"/>
</dbReference>
<protein>
    <submittedName>
        <fullName evidence="3">Putative acylglycerol kinase, mitochondrial</fullName>
    </submittedName>
</protein>
<accession>A0A2G8KI22</accession>
<dbReference type="OrthoDB" id="9979394at2759"/>
<gene>
    <name evidence="3" type="ORF">BSL78_15506</name>
</gene>
<dbReference type="GO" id="GO:0046486">
    <property type="term" value="P:glycerolipid metabolic process"/>
    <property type="evidence" value="ECO:0007669"/>
    <property type="project" value="UniProtKB-UniPathway"/>
</dbReference>
<name>A0A2G8KI22_STIJA</name>
<keyword evidence="4" id="KW-1185">Reference proteome</keyword>